<keyword evidence="1" id="KW-0969">Cilium</keyword>
<comment type="caution">
    <text evidence="1">The sequence shown here is derived from an EMBL/GenBank/DDBJ whole genome shotgun (WGS) entry which is preliminary data.</text>
</comment>
<dbReference type="Proteomes" id="UP001430065">
    <property type="component" value="Unassembled WGS sequence"/>
</dbReference>
<protein>
    <submittedName>
        <fullName evidence="1">FliM/FliN family flagellar motor switch protein</fullName>
    </submittedName>
</protein>
<evidence type="ECO:0000313" key="1">
    <source>
        <dbReference type="EMBL" id="MBM7120930.1"/>
    </source>
</evidence>
<dbReference type="Gene3D" id="2.30.330.10">
    <property type="entry name" value="SpoA-like"/>
    <property type="match status" value="1"/>
</dbReference>
<keyword evidence="2" id="KW-1185">Reference proteome</keyword>
<proteinExistence type="predicted"/>
<dbReference type="RefSeq" id="WP_204635363.1">
    <property type="nucleotide sequence ID" value="NZ_JADIKC010000003.1"/>
</dbReference>
<gene>
    <name evidence="1" type="ORF">ISP20_07125</name>
</gene>
<keyword evidence="1" id="KW-0282">Flagellum</keyword>
<sequence>MTELRFGWLSESRRAALRSLIASEVLQWSRDWCIGHSVAQVDVRAADPWDGDVAKERLRGVDGAAGTLAFLLEESTERSWGTHLSALPPADESALAASLGAESLQDLAARLLRRAGVRDPLELSDLTPARALSAECFGAYAATIEVADVAWNVALDRRLADRLAPPEPSKPVLLASRDAAVGNTAVSVSAVMTFGSVSLAAITGLRVGEILVGDRELHQPVEVRVGTRGAIAIGSLKQQAKKRAITLTGPHAKESHP</sequence>
<reference evidence="1 2" key="1">
    <citation type="submission" date="2020-10" db="EMBL/GenBank/DDBJ databases">
        <title>Phylogeny of dyella-like bacteria.</title>
        <authorList>
            <person name="Fu J."/>
        </authorList>
    </citation>
    <scope>NUCLEOTIDE SEQUENCE [LARGE SCALE GENOMIC DNA]</scope>
    <source>
        <strain evidence="1 2">THG-B117</strain>
    </source>
</reference>
<dbReference type="EMBL" id="JADIKC010000003">
    <property type="protein sequence ID" value="MBM7120930.1"/>
    <property type="molecule type" value="Genomic_DNA"/>
</dbReference>
<organism evidence="1 2">
    <name type="scientific">Dyella kyungheensis</name>
    <dbReference type="NCBI Taxonomy" id="1242174"/>
    <lineage>
        <taxon>Bacteria</taxon>
        <taxon>Pseudomonadati</taxon>
        <taxon>Pseudomonadota</taxon>
        <taxon>Gammaproteobacteria</taxon>
        <taxon>Lysobacterales</taxon>
        <taxon>Rhodanobacteraceae</taxon>
        <taxon>Dyella</taxon>
    </lineage>
</organism>
<keyword evidence="1" id="KW-0966">Cell projection</keyword>
<accession>A0ABS2JPJ3</accession>
<dbReference type="InterPro" id="IPR036429">
    <property type="entry name" value="SpoA-like_sf"/>
</dbReference>
<name>A0ABS2JPJ3_9GAMM</name>
<evidence type="ECO:0000313" key="2">
    <source>
        <dbReference type="Proteomes" id="UP001430065"/>
    </source>
</evidence>